<feature type="transmembrane region" description="Helical" evidence="1">
    <location>
        <begin position="69"/>
        <end position="88"/>
    </location>
</feature>
<gene>
    <name evidence="2" type="ORF">SAMN05444274_1272</name>
</gene>
<feature type="transmembrane region" description="Helical" evidence="1">
    <location>
        <begin position="183"/>
        <end position="201"/>
    </location>
</feature>
<keyword evidence="3" id="KW-1185">Reference proteome</keyword>
<evidence type="ECO:0000313" key="2">
    <source>
        <dbReference type="EMBL" id="SHG04955.1"/>
    </source>
</evidence>
<protein>
    <submittedName>
        <fullName evidence="2">Uncharacterized protein</fullName>
    </submittedName>
</protein>
<keyword evidence="1" id="KW-1133">Transmembrane helix</keyword>
<dbReference type="Proteomes" id="UP000184164">
    <property type="component" value="Unassembled WGS sequence"/>
</dbReference>
<dbReference type="STRING" id="1484053.SAMN05444274_1272"/>
<proteinExistence type="predicted"/>
<dbReference type="RefSeq" id="WP_073003643.1">
    <property type="nucleotide sequence ID" value="NZ_FQUM01000027.1"/>
</dbReference>
<dbReference type="AlphaFoldDB" id="A0A1M5GMI6"/>
<name>A0A1M5GMI6_9BACT</name>
<accession>A0A1M5GMI6</accession>
<evidence type="ECO:0000313" key="3">
    <source>
        <dbReference type="Proteomes" id="UP000184164"/>
    </source>
</evidence>
<keyword evidence="1" id="KW-0472">Membrane</keyword>
<keyword evidence="1" id="KW-0812">Transmembrane</keyword>
<feature type="transmembrane region" description="Helical" evidence="1">
    <location>
        <begin position="29"/>
        <end position="48"/>
    </location>
</feature>
<reference evidence="2 3" key="1">
    <citation type="submission" date="2016-11" db="EMBL/GenBank/DDBJ databases">
        <authorList>
            <person name="Jaros S."/>
            <person name="Januszkiewicz K."/>
            <person name="Wedrychowicz H."/>
        </authorList>
    </citation>
    <scope>NUCLEOTIDE SEQUENCE [LARGE SCALE GENOMIC DNA]</scope>
    <source>
        <strain evidence="2 3">DSM 26910</strain>
    </source>
</reference>
<organism evidence="2 3">
    <name type="scientific">Mariniphaga anaerophila</name>
    <dbReference type="NCBI Taxonomy" id="1484053"/>
    <lineage>
        <taxon>Bacteria</taxon>
        <taxon>Pseudomonadati</taxon>
        <taxon>Bacteroidota</taxon>
        <taxon>Bacteroidia</taxon>
        <taxon>Marinilabiliales</taxon>
        <taxon>Prolixibacteraceae</taxon>
        <taxon>Mariniphaga</taxon>
    </lineage>
</organism>
<dbReference type="OrthoDB" id="1494581at2"/>
<sequence length="202" mass="24069">MEQLDTDNYNLEEYIERNRRWTDKAMSQLSFLNNLLLTLGLGFISLAYDKIKDTKIVFDIKTIDYSLTCYIISLILIGISIFIGLFIAHNRSVNFRITRHINLVRLWAFKYSQKKLSISSTDTESFWKRISWQFKYCIDFPRISIENCKSLKETDDKNLYETFQKLRIIGHNLGVSTWRRTNWQIFLFTLGLLLYFIAIFIN</sequence>
<dbReference type="EMBL" id="FQUM01000027">
    <property type="protein sequence ID" value="SHG04955.1"/>
    <property type="molecule type" value="Genomic_DNA"/>
</dbReference>
<evidence type="ECO:0000256" key="1">
    <source>
        <dbReference type="SAM" id="Phobius"/>
    </source>
</evidence>